<organism evidence="2 3">
    <name type="scientific">Liparis tanakae</name>
    <name type="common">Tanaka's snailfish</name>
    <dbReference type="NCBI Taxonomy" id="230148"/>
    <lineage>
        <taxon>Eukaryota</taxon>
        <taxon>Metazoa</taxon>
        <taxon>Chordata</taxon>
        <taxon>Craniata</taxon>
        <taxon>Vertebrata</taxon>
        <taxon>Euteleostomi</taxon>
        <taxon>Actinopterygii</taxon>
        <taxon>Neopterygii</taxon>
        <taxon>Teleostei</taxon>
        <taxon>Neoteleostei</taxon>
        <taxon>Acanthomorphata</taxon>
        <taxon>Eupercaria</taxon>
        <taxon>Perciformes</taxon>
        <taxon>Cottioidei</taxon>
        <taxon>Cottales</taxon>
        <taxon>Liparidae</taxon>
        <taxon>Liparis</taxon>
    </lineage>
</organism>
<sequence length="137" mass="15014">MLLPKSSALALFLSSSSMSSLASKAFLSSSIFACISTILSGETFFLPWEIQREPWSHTYCKINQMKLSHAHMLVSIHTLLTALNGDGEDSLAEPLEGLKHDAVEQASLPTALLSNQNSSIRSRSVDEDEFSLKQTEL</sequence>
<evidence type="ECO:0000313" key="2">
    <source>
        <dbReference type="EMBL" id="TNN63853.1"/>
    </source>
</evidence>
<protein>
    <submittedName>
        <fullName evidence="2">Uncharacterized protein</fullName>
    </submittedName>
</protein>
<dbReference type="AlphaFoldDB" id="A0A4Z2HFV3"/>
<comment type="caution">
    <text evidence="2">The sequence shown here is derived from an EMBL/GenBank/DDBJ whole genome shotgun (WGS) entry which is preliminary data.</text>
</comment>
<evidence type="ECO:0000313" key="3">
    <source>
        <dbReference type="Proteomes" id="UP000314294"/>
    </source>
</evidence>
<gene>
    <name evidence="2" type="ORF">EYF80_025912</name>
</gene>
<evidence type="ECO:0000256" key="1">
    <source>
        <dbReference type="SAM" id="MobiDB-lite"/>
    </source>
</evidence>
<name>A0A4Z2HFV3_9TELE</name>
<reference evidence="2 3" key="1">
    <citation type="submission" date="2019-03" db="EMBL/GenBank/DDBJ databases">
        <title>First draft genome of Liparis tanakae, snailfish: a comprehensive survey of snailfish specific genes.</title>
        <authorList>
            <person name="Kim W."/>
            <person name="Song I."/>
            <person name="Jeong J.-H."/>
            <person name="Kim D."/>
            <person name="Kim S."/>
            <person name="Ryu S."/>
            <person name="Song J.Y."/>
            <person name="Lee S.K."/>
        </authorList>
    </citation>
    <scope>NUCLEOTIDE SEQUENCE [LARGE SCALE GENOMIC DNA]</scope>
    <source>
        <tissue evidence="2">Muscle</tissue>
    </source>
</reference>
<accession>A0A4Z2HFV3</accession>
<proteinExistence type="predicted"/>
<keyword evidence="3" id="KW-1185">Reference proteome</keyword>
<feature type="region of interest" description="Disordered" evidence="1">
    <location>
        <begin position="114"/>
        <end position="137"/>
    </location>
</feature>
<dbReference type="EMBL" id="SRLO01000264">
    <property type="protein sequence ID" value="TNN63853.1"/>
    <property type="molecule type" value="Genomic_DNA"/>
</dbReference>
<dbReference type="Proteomes" id="UP000314294">
    <property type="component" value="Unassembled WGS sequence"/>
</dbReference>